<dbReference type="EMBL" id="JANPWB010000007">
    <property type="protein sequence ID" value="KAJ1172376.1"/>
    <property type="molecule type" value="Genomic_DNA"/>
</dbReference>
<feature type="region of interest" description="Disordered" evidence="1">
    <location>
        <begin position="75"/>
        <end position="187"/>
    </location>
</feature>
<feature type="compositionally biased region" description="Basic residues" evidence="1">
    <location>
        <begin position="137"/>
        <end position="162"/>
    </location>
</feature>
<accession>A0AAV7T8I7</accession>
<keyword evidence="3" id="KW-1185">Reference proteome</keyword>
<proteinExistence type="predicted"/>
<dbReference type="AlphaFoldDB" id="A0AAV7T8I7"/>
<sequence length="187" mass="20719">MQGLFSENQRIIHPSRLRWASDRQGRPPSTHKICQGPLGLLTVGEKSRVQALRLIPNKQRCRRGGVADGTVQRLHPPELRDTEMGPPHLQASRNCSRSGLAATPAPVVGRDSLSPGRPPHQVPPLQLRAVRLGSSPSRHRLHHRREAPGPKRQRLQRPGKPRPRSEPQALPSPNTRRTSSFVAGPHP</sequence>
<organism evidence="2 3">
    <name type="scientific">Pleurodeles waltl</name>
    <name type="common">Iberian ribbed newt</name>
    <dbReference type="NCBI Taxonomy" id="8319"/>
    <lineage>
        <taxon>Eukaryota</taxon>
        <taxon>Metazoa</taxon>
        <taxon>Chordata</taxon>
        <taxon>Craniata</taxon>
        <taxon>Vertebrata</taxon>
        <taxon>Euteleostomi</taxon>
        <taxon>Amphibia</taxon>
        <taxon>Batrachia</taxon>
        <taxon>Caudata</taxon>
        <taxon>Salamandroidea</taxon>
        <taxon>Salamandridae</taxon>
        <taxon>Pleurodelinae</taxon>
        <taxon>Pleurodeles</taxon>
    </lineage>
</organism>
<evidence type="ECO:0000313" key="3">
    <source>
        <dbReference type="Proteomes" id="UP001066276"/>
    </source>
</evidence>
<name>A0AAV7T8I7_PLEWA</name>
<evidence type="ECO:0000313" key="2">
    <source>
        <dbReference type="EMBL" id="KAJ1172376.1"/>
    </source>
</evidence>
<feature type="compositionally biased region" description="Polar residues" evidence="1">
    <location>
        <begin position="171"/>
        <end position="181"/>
    </location>
</feature>
<comment type="caution">
    <text evidence="2">The sequence shown here is derived from an EMBL/GenBank/DDBJ whole genome shotgun (WGS) entry which is preliminary data.</text>
</comment>
<protein>
    <submittedName>
        <fullName evidence="2">Uncharacterized protein</fullName>
    </submittedName>
</protein>
<dbReference type="Proteomes" id="UP001066276">
    <property type="component" value="Chromosome 4_1"/>
</dbReference>
<evidence type="ECO:0000256" key="1">
    <source>
        <dbReference type="SAM" id="MobiDB-lite"/>
    </source>
</evidence>
<reference evidence="2" key="1">
    <citation type="journal article" date="2022" name="bioRxiv">
        <title>Sequencing and chromosome-scale assembly of the giantPleurodeles waltlgenome.</title>
        <authorList>
            <person name="Brown T."/>
            <person name="Elewa A."/>
            <person name="Iarovenko S."/>
            <person name="Subramanian E."/>
            <person name="Araus A.J."/>
            <person name="Petzold A."/>
            <person name="Susuki M."/>
            <person name="Suzuki K.-i.T."/>
            <person name="Hayashi T."/>
            <person name="Toyoda A."/>
            <person name="Oliveira C."/>
            <person name="Osipova E."/>
            <person name="Leigh N.D."/>
            <person name="Simon A."/>
            <person name="Yun M.H."/>
        </authorList>
    </citation>
    <scope>NUCLEOTIDE SEQUENCE</scope>
    <source>
        <strain evidence="2">20211129_DDA</strain>
        <tissue evidence="2">Liver</tissue>
    </source>
</reference>
<gene>
    <name evidence="2" type="ORF">NDU88_004223</name>
</gene>